<keyword evidence="1" id="KW-0732">Signal</keyword>
<dbReference type="Pfam" id="PF26644">
    <property type="entry name" value="CCC"/>
    <property type="match status" value="1"/>
</dbReference>
<keyword evidence="3" id="KW-1185">Reference proteome</keyword>
<dbReference type="KEGG" id="ccal:108631160"/>
<evidence type="ECO:0000313" key="4">
    <source>
        <dbReference type="RefSeq" id="XP_017890383.1"/>
    </source>
</evidence>
<reference evidence="4 5" key="1">
    <citation type="submission" date="2025-04" db="UniProtKB">
        <authorList>
            <consortium name="RefSeq"/>
        </authorList>
    </citation>
    <scope>IDENTIFICATION</scope>
    <source>
        <tissue evidence="4 5">Whole body</tissue>
    </source>
</reference>
<evidence type="ECO:0000313" key="8">
    <source>
        <dbReference type="RefSeq" id="XP_026674464.1"/>
    </source>
</evidence>
<dbReference type="AlphaFoldDB" id="A0AAJ7SBM3"/>
<dbReference type="RefSeq" id="XP_026674464.1">
    <property type="nucleotide sequence ID" value="XM_026818663.1"/>
</dbReference>
<evidence type="ECO:0000313" key="6">
    <source>
        <dbReference type="RefSeq" id="XP_026674462.1"/>
    </source>
</evidence>
<gene>
    <name evidence="4 5 6 7 8 9" type="primary">LOC108631160</name>
</gene>
<name>A0AAJ7SBM3_9HYME</name>
<evidence type="ECO:0000313" key="9">
    <source>
        <dbReference type="RefSeq" id="XP_026674465.1"/>
    </source>
</evidence>
<sequence>MIGHCVALVLLILIIMIGDLSSVTIVDHHPDEEYYLEHEVSYDEAIRHAKDMQIYPGPVPGCKLCTRTEMSYCEDSSVINDHCCCDGSFNEVFPFVKHSCQLGPQECKVLIGDCAEYARLRECCCHNYLASLWKHLANDATSKHSYDNNVPIVTVKFLLTALAALRFLR</sequence>
<dbReference type="RefSeq" id="XP_017890383.1">
    <property type="nucleotide sequence ID" value="XM_018034894.2"/>
</dbReference>
<evidence type="ECO:0000313" key="7">
    <source>
        <dbReference type="RefSeq" id="XP_026674463.1"/>
    </source>
</evidence>
<evidence type="ECO:0000313" key="5">
    <source>
        <dbReference type="RefSeq" id="XP_026674461.1"/>
    </source>
</evidence>
<dbReference type="RefSeq" id="XP_026674465.1">
    <property type="nucleotide sequence ID" value="XM_026818664.1"/>
</dbReference>
<dbReference type="RefSeq" id="XP_026674463.1">
    <property type="nucleotide sequence ID" value="XM_026818662.1"/>
</dbReference>
<evidence type="ECO:0000256" key="1">
    <source>
        <dbReference type="SAM" id="SignalP"/>
    </source>
</evidence>
<dbReference type="GeneID" id="108631160"/>
<accession>A0AAJ7SBM3</accession>
<protein>
    <submittedName>
        <fullName evidence="4 5">Uncharacterized protein LOC108631160</fullName>
    </submittedName>
</protein>
<dbReference type="Proteomes" id="UP000694925">
    <property type="component" value="Unplaced"/>
</dbReference>
<evidence type="ECO:0000313" key="3">
    <source>
        <dbReference type="Proteomes" id="UP000694925"/>
    </source>
</evidence>
<feature type="signal peptide" evidence="1">
    <location>
        <begin position="1"/>
        <end position="22"/>
    </location>
</feature>
<dbReference type="RefSeq" id="XP_026674461.1">
    <property type="nucleotide sequence ID" value="XM_026818660.1"/>
</dbReference>
<proteinExistence type="predicted"/>
<feature type="chain" id="PRO_5044709231" evidence="1">
    <location>
        <begin position="23"/>
        <end position="169"/>
    </location>
</feature>
<feature type="domain" description="CCC" evidence="2">
    <location>
        <begin position="36"/>
        <end position="135"/>
    </location>
</feature>
<dbReference type="RefSeq" id="XP_026674462.1">
    <property type="nucleotide sequence ID" value="XM_026818661.1"/>
</dbReference>
<dbReference type="InterPro" id="IPR058250">
    <property type="entry name" value="CCC"/>
</dbReference>
<evidence type="ECO:0000259" key="2">
    <source>
        <dbReference type="Pfam" id="PF26644"/>
    </source>
</evidence>
<organism evidence="3 7">
    <name type="scientific">Ceratina calcarata</name>
    <dbReference type="NCBI Taxonomy" id="156304"/>
    <lineage>
        <taxon>Eukaryota</taxon>
        <taxon>Metazoa</taxon>
        <taxon>Ecdysozoa</taxon>
        <taxon>Arthropoda</taxon>
        <taxon>Hexapoda</taxon>
        <taxon>Insecta</taxon>
        <taxon>Pterygota</taxon>
        <taxon>Neoptera</taxon>
        <taxon>Endopterygota</taxon>
        <taxon>Hymenoptera</taxon>
        <taxon>Apocrita</taxon>
        <taxon>Aculeata</taxon>
        <taxon>Apoidea</taxon>
        <taxon>Anthophila</taxon>
        <taxon>Apidae</taxon>
        <taxon>Ceratina</taxon>
        <taxon>Zadontomerus</taxon>
    </lineage>
</organism>